<evidence type="ECO:0000256" key="7">
    <source>
        <dbReference type="ARBA" id="ARBA00023136"/>
    </source>
</evidence>
<evidence type="ECO:0000256" key="3">
    <source>
        <dbReference type="ARBA" id="ARBA00022475"/>
    </source>
</evidence>
<accession>A0AAW5JSZ4</accession>
<dbReference type="RefSeq" id="WP_256304320.1">
    <property type="nucleotide sequence ID" value="NZ_JANFYS010000023.1"/>
</dbReference>
<name>A0AAW5JSZ4_9FIRM</name>
<dbReference type="AlphaFoldDB" id="A0AAW5JSZ4"/>
<evidence type="ECO:0000259" key="9">
    <source>
        <dbReference type="PROSITE" id="PS50850"/>
    </source>
</evidence>
<comment type="caution">
    <text evidence="10">The sequence shown here is derived from an EMBL/GenBank/DDBJ whole genome shotgun (WGS) entry which is preliminary data.</text>
</comment>
<feature type="transmembrane region" description="Helical" evidence="8">
    <location>
        <begin position="281"/>
        <end position="305"/>
    </location>
</feature>
<keyword evidence="2" id="KW-0813">Transport</keyword>
<dbReference type="InterPro" id="IPR020846">
    <property type="entry name" value="MFS_dom"/>
</dbReference>
<keyword evidence="6 8" id="KW-1133">Transmembrane helix</keyword>
<evidence type="ECO:0000256" key="1">
    <source>
        <dbReference type="ARBA" id="ARBA00004429"/>
    </source>
</evidence>
<feature type="transmembrane region" description="Helical" evidence="8">
    <location>
        <begin position="370"/>
        <end position="390"/>
    </location>
</feature>
<comment type="subcellular location">
    <subcellularLocation>
        <location evidence="1">Cell inner membrane</location>
        <topology evidence="1">Multi-pass membrane protein</topology>
    </subcellularLocation>
</comment>
<feature type="transmembrane region" description="Helical" evidence="8">
    <location>
        <begin position="46"/>
        <end position="64"/>
    </location>
</feature>
<proteinExistence type="predicted"/>
<feature type="transmembrane region" description="Helical" evidence="8">
    <location>
        <begin position="12"/>
        <end position="34"/>
    </location>
</feature>
<protein>
    <submittedName>
        <fullName evidence="10">MFS transporter</fullName>
    </submittedName>
</protein>
<evidence type="ECO:0000256" key="4">
    <source>
        <dbReference type="ARBA" id="ARBA00022519"/>
    </source>
</evidence>
<keyword evidence="4" id="KW-0997">Cell inner membrane</keyword>
<dbReference type="PROSITE" id="PS50850">
    <property type="entry name" value="MFS"/>
    <property type="match status" value="1"/>
</dbReference>
<dbReference type="GO" id="GO:0030395">
    <property type="term" value="F:lactose binding"/>
    <property type="evidence" value="ECO:0007669"/>
    <property type="project" value="TreeGrafter"/>
</dbReference>
<evidence type="ECO:0000256" key="5">
    <source>
        <dbReference type="ARBA" id="ARBA00022692"/>
    </source>
</evidence>
<evidence type="ECO:0000256" key="8">
    <source>
        <dbReference type="SAM" id="Phobius"/>
    </source>
</evidence>
<dbReference type="Proteomes" id="UP001204562">
    <property type="component" value="Unassembled WGS sequence"/>
</dbReference>
<dbReference type="GO" id="GO:0005886">
    <property type="term" value="C:plasma membrane"/>
    <property type="evidence" value="ECO:0007669"/>
    <property type="project" value="UniProtKB-SubCell"/>
</dbReference>
<organism evidence="10 11">
    <name type="scientific">Intestinimonas massiliensis</name>
    <name type="common">ex Afouda et al. 2020</name>
    <dbReference type="NCBI Taxonomy" id="1673721"/>
    <lineage>
        <taxon>Bacteria</taxon>
        <taxon>Bacillati</taxon>
        <taxon>Bacillota</taxon>
        <taxon>Clostridia</taxon>
        <taxon>Eubacteriales</taxon>
        <taxon>Intestinimonas</taxon>
    </lineage>
</organism>
<feature type="domain" description="Major facilitator superfamily (MFS) profile" evidence="9">
    <location>
        <begin position="214"/>
        <end position="396"/>
    </location>
</feature>
<keyword evidence="3" id="KW-1003">Cell membrane</keyword>
<feature type="transmembrane region" description="Helical" evidence="8">
    <location>
        <begin position="251"/>
        <end position="269"/>
    </location>
</feature>
<evidence type="ECO:0000256" key="6">
    <source>
        <dbReference type="ARBA" id="ARBA00022989"/>
    </source>
</evidence>
<feature type="transmembrane region" description="Helical" evidence="8">
    <location>
        <begin position="76"/>
        <end position="97"/>
    </location>
</feature>
<feature type="transmembrane region" description="Helical" evidence="8">
    <location>
        <begin position="103"/>
        <end position="122"/>
    </location>
</feature>
<dbReference type="PANTHER" id="PTHR23522">
    <property type="entry name" value="BLL5896 PROTEIN"/>
    <property type="match status" value="1"/>
</dbReference>
<sequence length="396" mass="41863">MKALPSARRLDYHYIAMQAGFWAMFAAICAYQAALLQGRGFSNGQVGLIIAVRCLAGIVCQPALGGFADRHPHIPLKYIVSASLGLSFVAGVIFTLLPMGMAGTLAVFVVIGGLELSAYPLMDAMAIQFINAGAPIRYSLGRGIGSFAYAVCCVVLGLQVGRWGVESVLITHTALVILEILLVGTYPPFRAEAPAPGAEASGPHSALYLLRHNPRFTLMLLGVLCGLTGILPMSNFLVNVVLDRGGTKPDLGAALFVMAACELPTAFLFQRLLRRWGSARLLMVSLACGGLKAVGLLLAPSYLWVCLVQPFQMLGYGLFTPSSVYYVNESVPAGDRVRGQTIMMVASNGLGGVLGSLLAGQVLDRWGVDWMLLFCAALCAAGALLAGLSLRRPKAA</sequence>
<feature type="transmembrane region" description="Helical" evidence="8">
    <location>
        <begin position="340"/>
        <end position="358"/>
    </location>
</feature>
<dbReference type="PANTHER" id="PTHR23522:SF10">
    <property type="entry name" value="3-PHENYLPROPIONIC ACID TRANSPORTER-RELATED"/>
    <property type="match status" value="1"/>
</dbReference>
<feature type="transmembrane region" description="Helical" evidence="8">
    <location>
        <begin position="218"/>
        <end position="239"/>
    </location>
</feature>
<dbReference type="GO" id="GO:0015528">
    <property type="term" value="F:lactose:proton symporter activity"/>
    <property type="evidence" value="ECO:0007669"/>
    <property type="project" value="TreeGrafter"/>
</dbReference>
<gene>
    <name evidence="10" type="ORF">NE579_11210</name>
</gene>
<evidence type="ECO:0000256" key="2">
    <source>
        <dbReference type="ARBA" id="ARBA00022448"/>
    </source>
</evidence>
<evidence type="ECO:0000313" key="11">
    <source>
        <dbReference type="Proteomes" id="UP001204562"/>
    </source>
</evidence>
<feature type="transmembrane region" description="Helical" evidence="8">
    <location>
        <begin position="143"/>
        <end position="161"/>
    </location>
</feature>
<dbReference type="EMBL" id="JANFYS010000023">
    <property type="protein sequence ID" value="MCQ4771024.1"/>
    <property type="molecule type" value="Genomic_DNA"/>
</dbReference>
<dbReference type="Gene3D" id="1.20.1250.20">
    <property type="entry name" value="MFS general substrate transporter like domains"/>
    <property type="match status" value="2"/>
</dbReference>
<keyword evidence="7 8" id="KW-0472">Membrane</keyword>
<dbReference type="InterPro" id="IPR024989">
    <property type="entry name" value="MFS_assoc_dom"/>
</dbReference>
<dbReference type="Pfam" id="PF12832">
    <property type="entry name" value="MFS_1_like"/>
    <property type="match status" value="1"/>
</dbReference>
<dbReference type="SUPFAM" id="SSF103473">
    <property type="entry name" value="MFS general substrate transporter"/>
    <property type="match status" value="1"/>
</dbReference>
<evidence type="ECO:0000313" key="10">
    <source>
        <dbReference type="EMBL" id="MCQ4771024.1"/>
    </source>
</evidence>
<keyword evidence="5 8" id="KW-0812">Transmembrane</keyword>
<dbReference type="InterPro" id="IPR036259">
    <property type="entry name" value="MFS_trans_sf"/>
</dbReference>
<reference evidence="10" key="1">
    <citation type="submission" date="2022-06" db="EMBL/GenBank/DDBJ databases">
        <title>Isolation of gut microbiota from human fecal samples.</title>
        <authorList>
            <person name="Pamer E.G."/>
            <person name="Barat B."/>
            <person name="Waligurski E."/>
            <person name="Medina S."/>
            <person name="Paddock L."/>
            <person name="Mostad J."/>
        </authorList>
    </citation>
    <scope>NUCLEOTIDE SEQUENCE</scope>
    <source>
        <strain evidence="10">DFI.9.91</strain>
    </source>
</reference>